<evidence type="ECO:0008006" key="4">
    <source>
        <dbReference type="Google" id="ProtNLM"/>
    </source>
</evidence>
<evidence type="ECO:0000313" key="2">
    <source>
        <dbReference type="EMBL" id="GAX23038.1"/>
    </source>
</evidence>
<accession>A0A1Z5KAR8</accession>
<sequence>MIPSARTCNVLLLILLLLQWVAFTWFLQISTQTSTPSSEALFEAPITISSHRDDFISQNDETIEGVFATILFRAPRWMHLRYTTMIHNALTNLPNARWKVQLFVNRSWMTTELLPWHPGLQRLFHDPRVIVTNIPETLTKGKPKQVLASRWFWETIAGDAVVLFSGNGAFCTNHYETNWDHFVQKVDFCGTPGRGRGGDVSTHSFRRRSVMLEAVIYAEQHQMTPTGTEPAFILQVLDKMQKEGKQIRMGTAEDMMLLGGVTNLTNSDGTLQRVPLLVSGTQAKLAWTERDSLLKHCPELKMIFPSMHEPACFGAHPNPGVCQASICALQDVIPKQGC</sequence>
<proteinExistence type="predicted"/>
<dbReference type="EMBL" id="BDSP01000193">
    <property type="protein sequence ID" value="GAX23038.1"/>
    <property type="molecule type" value="Genomic_DNA"/>
</dbReference>
<evidence type="ECO:0000313" key="3">
    <source>
        <dbReference type="Proteomes" id="UP000198406"/>
    </source>
</evidence>
<dbReference type="InParanoid" id="A0A1Z5KAR8"/>
<gene>
    <name evidence="2" type="ORF">FisN_15Hh063</name>
</gene>
<feature type="chain" id="PRO_5011989513" description="DUF5672 domain-containing protein" evidence="1">
    <location>
        <begin position="27"/>
        <end position="338"/>
    </location>
</feature>
<evidence type="ECO:0000256" key="1">
    <source>
        <dbReference type="SAM" id="SignalP"/>
    </source>
</evidence>
<organism evidence="2 3">
    <name type="scientific">Fistulifera solaris</name>
    <name type="common">Oleaginous diatom</name>
    <dbReference type="NCBI Taxonomy" id="1519565"/>
    <lineage>
        <taxon>Eukaryota</taxon>
        <taxon>Sar</taxon>
        <taxon>Stramenopiles</taxon>
        <taxon>Ochrophyta</taxon>
        <taxon>Bacillariophyta</taxon>
        <taxon>Bacillariophyceae</taxon>
        <taxon>Bacillariophycidae</taxon>
        <taxon>Naviculales</taxon>
        <taxon>Naviculaceae</taxon>
        <taxon>Fistulifera</taxon>
    </lineage>
</organism>
<feature type="signal peptide" evidence="1">
    <location>
        <begin position="1"/>
        <end position="26"/>
    </location>
</feature>
<dbReference type="OrthoDB" id="10025998at2759"/>
<keyword evidence="3" id="KW-1185">Reference proteome</keyword>
<dbReference type="AlphaFoldDB" id="A0A1Z5KAR8"/>
<reference evidence="2 3" key="1">
    <citation type="journal article" date="2015" name="Plant Cell">
        <title>Oil accumulation by the oleaginous diatom Fistulifera solaris as revealed by the genome and transcriptome.</title>
        <authorList>
            <person name="Tanaka T."/>
            <person name="Maeda Y."/>
            <person name="Veluchamy A."/>
            <person name="Tanaka M."/>
            <person name="Abida H."/>
            <person name="Marechal E."/>
            <person name="Bowler C."/>
            <person name="Muto M."/>
            <person name="Sunaga Y."/>
            <person name="Tanaka M."/>
            <person name="Yoshino T."/>
            <person name="Taniguchi T."/>
            <person name="Fukuda Y."/>
            <person name="Nemoto M."/>
            <person name="Matsumoto M."/>
            <person name="Wong P.S."/>
            <person name="Aburatani S."/>
            <person name="Fujibuchi W."/>
        </authorList>
    </citation>
    <scope>NUCLEOTIDE SEQUENCE [LARGE SCALE GENOMIC DNA]</scope>
    <source>
        <strain evidence="2 3">JPCC DA0580</strain>
    </source>
</reference>
<protein>
    <recommendedName>
        <fullName evidence="4">DUF5672 domain-containing protein</fullName>
    </recommendedName>
</protein>
<keyword evidence="1" id="KW-0732">Signal</keyword>
<comment type="caution">
    <text evidence="2">The sequence shown here is derived from an EMBL/GenBank/DDBJ whole genome shotgun (WGS) entry which is preliminary data.</text>
</comment>
<dbReference type="Proteomes" id="UP000198406">
    <property type="component" value="Unassembled WGS sequence"/>
</dbReference>
<name>A0A1Z5KAR8_FISSO</name>